<sequence length="144" mass="16399">MNFENELHSVPCKIHYDGPAPVDQFFHSLREKVENVEQETGNSSTKEIGSLRGRPLVGDCLNLPENCAFFKVSIENDALVDDSSSSEQKNNENMSIMQLTLEQKFDRTIFWNYDSEPNRGDSIRKAIDWLNIARSLASNESLDE</sequence>
<dbReference type="PANTHER" id="PTHR47204:SF1">
    <property type="entry name" value="RIBONUCLEASE H2 SUBUNIT C"/>
    <property type="match status" value="1"/>
</dbReference>
<protein>
    <submittedName>
        <fullName evidence="2">Ribonuclease H2 subunit C</fullName>
    </submittedName>
</protein>
<organism evidence="1 2">
    <name type="scientific">Romanomermis culicivorax</name>
    <name type="common">Nematode worm</name>
    <dbReference type="NCBI Taxonomy" id="13658"/>
    <lineage>
        <taxon>Eukaryota</taxon>
        <taxon>Metazoa</taxon>
        <taxon>Ecdysozoa</taxon>
        <taxon>Nematoda</taxon>
        <taxon>Enoplea</taxon>
        <taxon>Dorylaimia</taxon>
        <taxon>Mermithida</taxon>
        <taxon>Mermithoidea</taxon>
        <taxon>Mermithidae</taxon>
        <taxon>Romanomermis</taxon>
    </lineage>
</organism>
<dbReference type="GO" id="GO:0006401">
    <property type="term" value="P:RNA catabolic process"/>
    <property type="evidence" value="ECO:0007669"/>
    <property type="project" value="InterPro"/>
</dbReference>
<accession>A0A915KAP0</accession>
<keyword evidence="1" id="KW-1185">Reference proteome</keyword>
<evidence type="ECO:0000313" key="2">
    <source>
        <dbReference type="WBParaSite" id="nRc.2.0.1.t35181-RA"/>
    </source>
</evidence>
<dbReference type="Proteomes" id="UP000887565">
    <property type="component" value="Unplaced"/>
</dbReference>
<name>A0A915KAP0_ROMCU</name>
<reference evidence="2" key="1">
    <citation type="submission" date="2022-11" db="UniProtKB">
        <authorList>
            <consortium name="WormBaseParasite"/>
        </authorList>
    </citation>
    <scope>IDENTIFICATION</scope>
</reference>
<dbReference type="AlphaFoldDB" id="A0A915KAP0"/>
<dbReference type="GO" id="GO:0032299">
    <property type="term" value="C:ribonuclease H2 complex"/>
    <property type="evidence" value="ECO:0007669"/>
    <property type="project" value="InterPro"/>
</dbReference>
<evidence type="ECO:0000313" key="1">
    <source>
        <dbReference type="Proteomes" id="UP000887565"/>
    </source>
</evidence>
<dbReference type="PANTHER" id="PTHR47204">
    <property type="entry name" value="OS02G0168900 PROTEIN"/>
    <property type="match status" value="1"/>
</dbReference>
<dbReference type="CDD" id="cd09271">
    <property type="entry name" value="RNase_H2-C"/>
    <property type="match status" value="1"/>
</dbReference>
<dbReference type="WBParaSite" id="nRc.2.0.1.t35181-RA">
    <property type="protein sequence ID" value="nRc.2.0.1.t35181-RA"/>
    <property type="gene ID" value="nRc.2.0.1.g35181"/>
</dbReference>
<dbReference type="Pfam" id="PF08615">
    <property type="entry name" value="RNase_H2_suC"/>
    <property type="match status" value="1"/>
</dbReference>
<dbReference type="Gene3D" id="2.40.128.680">
    <property type="match status" value="1"/>
</dbReference>
<proteinExistence type="predicted"/>
<dbReference type="InterPro" id="IPR013924">
    <property type="entry name" value="RNase_H2_suC"/>
</dbReference>